<keyword evidence="3" id="KW-1185">Reference proteome</keyword>
<evidence type="ECO:0000313" key="1">
    <source>
        <dbReference type="EMBL" id="GAN64466.1"/>
    </source>
</evidence>
<dbReference type="EMBL" id="BJXQ01000024">
    <property type="protein sequence ID" value="GEN04671.1"/>
    <property type="molecule type" value="Genomic_DNA"/>
</dbReference>
<dbReference type="AlphaFoldDB" id="A0A6N3T5U7"/>
<proteinExistence type="predicted"/>
<gene>
    <name evidence="1" type="ORF">Abin_079_009</name>
    <name evidence="2" type="ORF">AIN02nite_26960</name>
</gene>
<evidence type="ECO:0000313" key="3">
    <source>
        <dbReference type="Proteomes" id="UP000032673"/>
    </source>
</evidence>
<evidence type="ECO:0000313" key="4">
    <source>
        <dbReference type="Proteomes" id="UP000321104"/>
    </source>
</evidence>
<dbReference type="Proteomes" id="UP000032673">
    <property type="component" value="Unassembled WGS sequence"/>
</dbReference>
<evidence type="ECO:0000313" key="2">
    <source>
        <dbReference type="EMBL" id="GEN04671.1"/>
    </source>
</evidence>
<organism evidence="2 4">
    <name type="scientific">Acetobacter indonesiensis</name>
    <dbReference type="NCBI Taxonomy" id="104101"/>
    <lineage>
        <taxon>Bacteria</taxon>
        <taxon>Pseudomonadati</taxon>
        <taxon>Pseudomonadota</taxon>
        <taxon>Alphaproteobacteria</taxon>
        <taxon>Acetobacterales</taxon>
        <taxon>Acetobacteraceae</taxon>
        <taxon>Acetobacter</taxon>
    </lineage>
</organism>
<sequence length="50" mass="5747">MRFLGLELSDSVLDAQTVWLFRELLTQAGAVETLLDCFDATLRNIRYLPM</sequence>
<comment type="caution">
    <text evidence="2">The sequence shown here is derived from an EMBL/GenBank/DDBJ whole genome shotgun (WGS) entry which is preliminary data.</text>
</comment>
<reference evidence="1 3" key="1">
    <citation type="submission" date="2012-11" db="EMBL/GenBank/DDBJ databases">
        <title>Whole genome sequence of Acetobacter indonesiensis 5H-1.</title>
        <authorList>
            <person name="Azuma Y."/>
            <person name="Higashiura N."/>
            <person name="Hirakawa H."/>
            <person name="Matsushita K."/>
        </authorList>
    </citation>
    <scope>NUCLEOTIDE SEQUENCE [LARGE SCALE GENOMIC DNA]</scope>
    <source>
        <strain evidence="1 3">5H-1</strain>
    </source>
</reference>
<accession>A0A6N3T5U7</accession>
<dbReference type="Proteomes" id="UP000321104">
    <property type="component" value="Unassembled WGS sequence"/>
</dbReference>
<reference evidence="2 4" key="2">
    <citation type="submission" date="2019-07" db="EMBL/GenBank/DDBJ databases">
        <title>Whole genome shotgun sequence of Acetobacter indonesiensis NBRC 16471.</title>
        <authorList>
            <person name="Hosoyama A."/>
            <person name="Uohara A."/>
            <person name="Ohji S."/>
            <person name="Ichikawa N."/>
        </authorList>
    </citation>
    <scope>NUCLEOTIDE SEQUENCE [LARGE SCALE GENOMIC DNA]</scope>
    <source>
        <strain evidence="2 4">NBRC 16471</strain>
    </source>
</reference>
<protein>
    <submittedName>
        <fullName evidence="1">Transposase</fullName>
    </submittedName>
</protein>
<dbReference type="EMBL" id="BAMW01000076">
    <property type="protein sequence ID" value="GAN64466.1"/>
    <property type="molecule type" value="Genomic_DNA"/>
</dbReference>
<name>A0A6N3T5U7_9PROT</name>